<dbReference type="SUPFAM" id="SSF47781">
    <property type="entry name" value="RuvA domain 2-like"/>
    <property type="match status" value="1"/>
</dbReference>
<evidence type="ECO:0000313" key="1">
    <source>
        <dbReference type="EMBL" id="CAB5218749.1"/>
    </source>
</evidence>
<dbReference type="SUPFAM" id="SSF52113">
    <property type="entry name" value="BRCT domain"/>
    <property type="match status" value="1"/>
</dbReference>
<dbReference type="InterPro" id="IPR036420">
    <property type="entry name" value="BRCT_dom_sf"/>
</dbReference>
<accession>A0A6J7WL02</accession>
<dbReference type="InterPro" id="IPR010994">
    <property type="entry name" value="RuvA_2-like"/>
</dbReference>
<proteinExistence type="predicted"/>
<gene>
    <name evidence="1" type="ORF">UFOVP218_116</name>
</gene>
<organism evidence="1">
    <name type="scientific">uncultured Caudovirales phage</name>
    <dbReference type="NCBI Taxonomy" id="2100421"/>
    <lineage>
        <taxon>Viruses</taxon>
        <taxon>Duplodnaviria</taxon>
        <taxon>Heunggongvirae</taxon>
        <taxon>Uroviricota</taxon>
        <taxon>Caudoviricetes</taxon>
        <taxon>Peduoviridae</taxon>
        <taxon>Maltschvirus</taxon>
        <taxon>Maltschvirus maltsch</taxon>
    </lineage>
</organism>
<dbReference type="Gene3D" id="1.10.150.20">
    <property type="entry name" value="5' to 3' exonuclease, C-terminal subdomain"/>
    <property type="match status" value="2"/>
</dbReference>
<dbReference type="EMBL" id="LR798261">
    <property type="protein sequence ID" value="CAB5218749.1"/>
    <property type="molecule type" value="Genomic_DNA"/>
</dbReference>
<dbReference type="Gene3D" id="3.40.50.10190">
    <property type="entry name" value="BRCT domain"/>
    <property type="match status" value="1"/>
</dbReference>
<name>A0A6J7WL02_9CAUD</name>
<dbReference type="CDD" id="cd17748">
    <property type="entry name" value="BRCT_DNA_ligase_like"/>
    <property type="match status" value="1"/>
</dbReference>
<reference evidence="1" key="1">
    <citation type="submission" date="2020-05" db="EMBL/GenBank/DDBJ databases">
        <authorList>
            <person name="Chiriac C."/>
            <person name="Salcher M."/>
            <person name="Ghai R."/>
            <person name="Kavagutti S V."/>
        </authorList>
    </citation>
    <scope>NUCLEOTIDE SEQUENCE</scope>
</reference>
<protein>
    <submittedName>
        <fullName evidence="1">BRCT domain</fullName>
    </submittedName>
</protein>
<sequence>MRIQIPTECPCCKYPLELVNDQLFCRNTACDAQLSKKVEHFCKTLGIKGMGTRTVEKLGLSDITELFYLDQDQVIEALGSEKVAVKLLDEIERSKSADLATVIASFSIPLVGSTASKKLCEVVTSVDEISYNTCKQAGLGDKVTENLLAWFETDFQEMREFLPFSFRSQKNSNTKSGSTICITGKLFSYKTKAEAYKQLEEVGYQPVESVTKATNYLVDEEDKGSSKRKKAESLGITIITNLNTFLKENKK</sequence>